<organism evidence="11 12">
    <name type="scientific">Parashewanella curva</name>
    <dbReference type="NCBI Taxonomy" id="2338552"/>
    <lineage>
        <taxon>Bacteria</taxon>
        <taxon>Pseudomonadati</taxon>
        <taxon>Pseudomonadota</taxon>
        <taxon>Gammaproteobacteria</taxon>
        <taxon>Alteromonadales</taxon>
        <taxon>Shewanellaceae</taxon>
        <taxon>Parashewanella</taxon>
    </lineage>
</organism>
<gene>
    <name evidence="11" type="primary">fliR</name>
    <name evidence="11" type="ORF">D5018_00460</name>
</gene>
<keyword evidence="7 10" id="KW-0472">Membrane</keyword>
<reference evidence="11 12" key="1">
    <citation type="submission" date="2018-09" db="EMBL/GenBank/DDBJ databases">
        <title>Phylogeny of the Shewanellaceae, and recommendation for two new genera, Pseudoshewanella and Parashewanella.</title>
        <authorList>
            <person name="Wang G."/>
        </authorList>
    </citation>
    <scope>NUCLEOTIDE SEQUENCE [LARGE SCALE GENOMIC DNA]</scope>
    <source>
        <strain evidence="11 12">C51</strain>
    </source>
</reference>
<dbReference type="Pfam" id="PF01311">
    <property type="entry name" value="Bac_export_1"/>
    <property type="match status" value="1"/>
</dbReference>
<evidence type="ECO:0000256" key="4">
    <source>
        <dbReference type="ARBA" id="ARBA00022475"/>
    </source>
</evidence>
<feature type="transmembrane region" description="Helical" evidence="10">
    <location>
        <begin position="150"/>
        <end position="169"/>
    </location>
</feature>
<feature type="transmembrane region" description="Helical" evidence="10">
    <location>
        <begin position="211"/>
        <end position="233"/>
    </location>
</feature>
<dbReference type="RefSeq" id="WP_121837024.1">
    <property type="nucleotide sequence ID" value="NZ_ML014753.1"/>
</dbReference>
<evidence type="ECO:0000256" key="1">
    <source>
        <dbReference type="ARBA" id="ARBA00002578"/>
    </source>
</evidence>
<feature type="transmembrane region" description="Helical" evidence="10">
    <location>
        <begin position="78"/>
        <end position="102"/>
    </location>
</feature>
<evidence type="ECO:0000313" key="12">
    <source>
        <dbReference type="Proteomes" id="UP000281474"/>
    </source>
</evidence>
<feature type="transmembrane region" description="Helical" evidence="10">
    <location>
        <begin position="175"/>
        <end position="199"/>
    </location>
</feature>
<feature type="transmembrane region" description="Helical" evidence="10">
    <location>
        <begin position="44"/>
        <end position="66"/>
    </location>
</feature>
<dbReference type="InterPro" id="IPR002010">
    <property type="entry name" value="T3SS_IM_R"/>
</dbReference>
<comment type="caution">
    <text evidence="11">The sequence shown here is derived from an EMBL/GenBank/DDBJ whole genome shotgun (WGS) entry which is preliminary data.</text>
</comment>
<sequence>MEFLMSTIEKTLAGYLWPLFRISSMFMVMAVFGATTTPARVRLLLAVAVTIAVAPMLPAMPSIPLFSLEGMFVNAQQILIGIAMGFVSVMLLQTFVLTGQIIGMQTSLGFASMVDPGSGQQVPAVGNFFLILSTLLFLQLDGHLLMIKMLIASFETLPVSTEGIAIGSYKAVADWASYMFGAALTMSISAILALLLINLSFGVMTRAAPQLNIFSIGFPITMLSGLLVLWLTLNPIMAHFSEVWNSAQVLMCDILQLQCQVSVNKGGR</sequence>
<name>A0A3L8Q202_9GAMM</name>
<evidence type="ECO:0000256" key="10">
    <source>
        <dbReference type="RuleBase" id="RU362071"/>
    </source>
</evidence>
<feature type="transmembrane region" description="Helical" evidence="10">
    <location>
        <begin position="12"/>
        <end position="32"/>
    </location>
</feature>
<keyword evidence="11" id="KW-0969">Cilium</keyword>
<keyword evidence="5 10" id="KW-0812">Transmembrane</keyword>
<comment type="similarity">
    <text evidence="2 10">Belongs to the FliR/MopE/SpaR family.</text>
</comment>
<evidence type="ECO:0000256" key="9">
    <source>
        <dbReference type="NCBIfam" id="TIGR01400"/>
    </source>
</evidence>
<proteinExistence type="inferred from homology"/>
<evidence type="ECO:0000256" key="8">
    <source>
        <dbReference type="ARBA" id="ARBA00023143"/>
    </source>
</evidence>
<dbReference type="GO" id="GO:0005886">
    <property type="term" value="C:plasma membrane"/>
    <property type="evidence" value="ECO:0007669"/>
    <property type="project" value="UniProtKB-SubCell"/>
</dbReference>
<dbReference type="NCBIfam" id="TIGR01400">
    <property type="entry name" value="fliR"/>
    <property type="match status" value="1"/>
</dbReference>
<dbReference type="GO" id="GO:0006605">
    <property type="term" value="P:protein targeting"/>
    <property type="evidence" value="ECO:0007669"/>
    <property type="project" value="UniProtKB-UniRule"/>
</dbReference>
<evidence type="ECO:0000256" key="7">
    <source>
        <dbReference type="ARBA" id="ARBA00023136"/>
    </source>
</evidence>
<dbReference type="GO" id="GO:0009425">
    <property type="term" value="C:bacterial-type flagellum basal body"/>
    <property type="evidence" value="ECO:0007669"/>
    <property type="project" value="UniProtKB-SubCell"/>
</dbReference>
<protein>
    <recommendedName>
        <fullName evidence="3 9">Flagellar biosynthetic protein FliR</fullName>
    </recommendedName>
</protein>
<dbReference type="Proteomes" id="UP000281474">
    <property type="component" value="Unassembled WGS sequence"/>
</dbReference>
<dbReference type="AlphaFoldDB" id="A0A3L8Q202"/>
<dbReference type="PANTHER" id="PTHR30065">
    <property type="entry name" value="FLAGELLAR BIOSYNTHETIC PROTEIN FLIR"/>
    <property type="match status" value="1"/>
</dbReference>
<keyword evidence="4 10" id="KW-1003">Cell membrane</keyword>
<evidence type="ECO:0000313" key="11">
    <source>
        <dbReference type="EMBL" id="RLV61625.1"/>
    </source>
</evidence>
<dbReference type="PANTHER" id="PTHR30065:SF8">
    <property type="entry name" value="FLAGELLAR BIOSYNTHETIC PROTEIN FLIR"/>
    <property type="match status" value="1"/>
</dbReference>
<keyword evidence="6 10" id="KW-1133">Transmembrane helix</keyword>
<keyword evidence="11" id="KW-0966">Cell projection</keyword>
<dbReference type="PRINTS" id="PR00953">
    <property type="entry name" value="TYPE3IMRPROT"/>
</dbReference>
<accession>A0A3L8Q202</accession>
<dbReference type="OrthoDB" id="9797790at2"/>
<keyword evidence="11" id="KW-0282">Flagellum</keyword>
<feature type="transmembrane region" description="Helical" evidence="10">
    <location>
        <begin position="122"/>
        <end position="138"/>
    </location>
</feature>
<comment type="subcellular location">
    <subcellularLocation>
        <location evidence="10">Cell membrane</location>
        <topology evidence="10">Multi-pass membrane protein</topology>
    </subcellularLocation>
    <subcellularLocation>
        <location evidence="10">Bacterial flagellum basal body</location>
    </subcellularLocation>
</comment>
<dbReference type="GO" id="GO:0044780">
    <property type="term" value="P:bacterial-type flagellum assembly"/>
    <property type="evidence" value="ECO:0007669"/>
    <property type="project" value="UniProtKB-UniRule"/>
</dbReference>
<dbReference type="EMBL" id="QZEI01000001">
    <property type="protein sequence ID" value="RLV61625.1"/>
    <property type="molecule type" value="Genomic_DNA"/>
</dbReference>
<comment type="function">
    <text evidence="1 10">Role in flagellar biosynthesis.</text>
</comment>
<evidence type="ECO:0000256" key="5">
    <source>
        <dbReference type="ARBA" id="ARBA00022692"/>
    </source>
</evidence>
<evidence type="ECO:0000256" key="3">
    <source>
        <dbReference type="ARBA" id="ARBA00021717"/>
    </source>
</evidence>
<keyword evidence="8 10" id="KW-0975">Bacterial flagellum</keyword>
<keyword evidence="12" id="KW-1185">Reference proteome</keyword>
<evidence type="ECO:0000256" key="2">
    <source>
        <dbReference type="ARBA" id="ARBA00009772"/>
    </source>
</evidence>
<dbReference type="InterPro" id="IPR006303">
    <property type="entry name" value="FliR"/>
</dbReference>
<evidence type="ECO:0000256" key="6">
    <source>
        <dbReference type="ARBA" id="ARBA00022989"/>
    </source>
</evidence>